<dbReference type="RefSeq" id="WP_017944802.1">
    <property type="nucleotide sequence ID" value="NZ_CP029188.1"/>
</dbReference>
<evidence type="ECO:0000313" key="2">
    <source>
        <dbReference type="Proteomes" id="UP000244900"/>
    </source>
</evidence>
<organism evidence="1 2">
    <name type="scientific">Streptomyces tirandamycinicus</name>
    <dbReference type="NCBI Taxonomy" id="2174846"/>
    <lineage>
        <taxon>Bacteria</taxon>
        <taxon>Bacillati</taxon>
        <taxon>Actinomycetota</taxon>
        <taxon>Actinomycetes</taxon>
        <taxon>Kitasatosporales</taxon>
        <taxon>Streptomycetaceae</taxon>
        <taxon>Streptomyces</taxon>
    </lineage>
</organism>
<reference evidence="1 2" key="1">
    <citation type="submission" date="2018-05" db="EMBL/GenBank/DDBJ databases">
        <title>Complete genome sequence of sponge-derived Streptomyces sp. HNM0039.</title>
        <authorList>
            <person name="Huang X."/>
            <person name="Zhou S."/>
        </authorList>
    </citation>
    <scope>NUCLEOTIDE SEQUENCE [LARGE SCALE GENOMIC DNA]</scope>
    <source>
        <strain evidence="1 2">HNM0039</strain>
    </source>
</reference>
<sequence length="69" mass="8085">MSPSNLVLLEGGPDDLPQVWPLPSGGCREPIKIPRHNAYEHFEFADRHRTLHGERLPVYRWVYRTYIAE</sequence>
<dbReference type="Pfam" id="PF19450">
    <property type="entry name" value="DUF5988"/>
    <property type="match status" value="1"/>
</dbReference>
<dbReference type="OrthoDB" id="3402203at2"/>
<proteinExistence type="predicted"/>
<keyword evidence="2" id="KW-1185">Reference proteome</keyword>
<dbReference type="Proteomes" id="UP000244900">
    <property type="component" value="Chromosome"/>
</dbReference>
<dbReference type="AlphaFoldDB" id="A0A2S1SR71"/>
<gene>
    <name evidence="1" type="ORF">DDW44_08885</name>
</gene>
<dbReference type="InterPro" id="IPR046030">
    <property type="entry name" value="DUF5988"/>
</dbReference>
<dbReference type="KEGG" id="stir:DDW44_08885"/>
<evidence type="ECO:0000313" key="1">
    <source>
        <dbReference type="EMBL" id="AWI28885.1"/>
    </source>
</evidence>
<name>A0A2S1SR71_9ACTN</name>
<protein>
    <submittedName>
        <fullName evidence="1">Uncharacterized protein</fullName>
    </submittedName>
</protein>
<accession>A0A2S1SR71</accession>
<dbReference type="EMBL" id="CP029188">
    <property type="protein sequence ID" value="AWI28885.1"/>
    <property type="molecule type" value="Genomic_DNA"/>
</dbReference>